<keyword evidence="12" id="KW-0067">ATP-binding</keyword>
<dbReference type="InterPro" id="IPR001611">
    <property type="entry name" value="Leu-rich_rpt"/>
</dbReference>
<dbReference type="FunFam" id="1.10.510.10:FF:000044">
    <property type="entry name" value="Putative LRR receptor-like serine/threonine-protein kinase"/>
    <property type="match status" value="1"/>
</dbReference>
<sequence length="835" mass="93046">MLIKRFNTLILLSYLLALSWIGTHKVEAATLPEDEVTVLNQIARTMGAINWNFDGNVCQENDTATVDIGIFKRQNLPGELPSELVNLPNLKEIDFAYNYLNGSIPTEWGSMQLEKIRLSSNRLSGNLPSELADLRNLRDFRINDNNFNGSIPDFFQNWNNLTRLEIQGSGLEGPIPSSISALENLTILIISDINGANQPFPDVRKMTRIKRMSNVNLFHSSSSNSHSLYVNCGGDDVSINGKTYIGDRTFGSGGAATLYRNGDNWGFSNTGDFRDDDDEVNSQLRFTKAVQSTNLSELYTTARLSPLSLTYYHYCLENGNYNVTLHFAEIQFSNNETYASLGRRLFDIYIQDEVKEQDFDIEAEAKAALVPFAKSYNVSVTNGRLEIRFYWGGKGTQAIPDRGTHGPLISAISLENPAFDQSKKKNNVVPIVVGIVGAFLVVFASGILLWRYHFKAKNQREKDPEGLDVQIISFTLKQIKVATNNFDSANKIGEGGFGPVYKGQLADGTVIAVKQLSSKSTQGNREFMNEIGMVSCSQHPNLVKLYGSCIEGNQLLLVYEYLENNCLSRALFGPENSKINLEWPTRHKICTGIAKGLAFLHEESRLKIIHRDIKGTNVLLDRDLNPKISDFGLAKLHEEEKTHISTRVAGTIGYIAPEYALWGYLTYKADVYSFGILALEIASGKHNMSYGPENKYTCLLDWASNLQQNGKLLELVDEELRGEYNKVEAEGMIKIGLQCTNGSPSLRPTMSEVVSMLEGRSGIPEMVPDPGSYNQDLRFKAIRDHHKSMNNNNSKWSSSSASGNEIEESYLRFKAMESQTSMSAASWTASSTMSV</sequence>
<name>A0A0B0MY32_GOSAR</name>
<dbReference type="Gene3D" id="1.10.510.10">
    <property type="entry name" value="Transferase(Phosphotransferase) domain 1"/>
    <property type="match status" value="1"/>
</dbReference>
<evidence type="ECO:0000256" key="5">
    <source>
        <dbReference type="ARBA" id="ARBA00022614"/>
    </source>
</evidence>
<dbReference type="EMBL" id="JRRC01410933">
    <property type="protein sequence ID" value="KHG04404.1"/>
    <property type="molecule type" value="Genomic_DNA"/>
</dbReference>
<evidence type="ECO:0000256" key="1">
    <source>
        <dbReference type="ARBA" id="ARBA00004479"/>
    </source>
</evidence>
<keyword evidence="15 22" id="KW-0675">Receptor</keyword>
<dbReference type="Proteomes" id="UP000032142">
    <property type="component" value="Unassembled WGS sequence"/>
</dbReference>
<evidence type="ECO:0000256" key="17">
    <source>
        <dbReference type="ARBA" id="ARBA00047899"/>
    </source>
</evidence>
<dbReference type="InterPro" id="IPR001245">
    <property type="entry name" value="Ser-Thr/Tyr_kinase_cat_dom"/>
</dbReference>
<evidence type="ECO:0000259" key="21">
    <source>
        <dbReference type="PROSITE" id="PS50011"/>
    </source>
</evidence>
<dbReference type="SUPFAM" id="SSF49785">
    <property type="entry name" value="Galactose-binding domain-like"/>
    <property type="match status" value="1"/>
</dbReference>
<dbReference type="SUPFAM" id="SSF52058">
    <property type="entry name" value="L domain-like"/>
    <property type="match status" value="1"/>
</dbReference>
<keyword evidence="5" id="KW-0433">Leucine-rich repeat</keyword>
<feature type="transmembrane region" description="Helical" evidence="19">
    <location>
        <begin position="428"/>
        <end position="450"/>
    </location>
</feature>
<evidence type="ECO:0000256" key="16">
    <source>
        <dbReference type="ARBA" id="ARBA00023180"/>
    </source>
</evidence>
<dbReference type="FunFam" id="2.60.120.430:FF:000004">
    <property type="entry name" value="Putative leucine-rich repeat receptor-like serine/threonine-protein kinase"/>
    <property type="match status" value="1"/>
</dbReference>
<dbReference type="CDD" id="cd14066">
    <property type="entry name" value="STKc_IRAK"/>
    <property type="match status" value="1"/>
</dbReference>
<feature type="signal peptide" evidence="20">
    <location>
        <begin position="1"/>
        <end position="28"/>
    </location>
</feature>
<dbReference type="GO" id="GO:0004674">
    <property type="term" value="F:protein serine/threonine kinase activity"/>
    <property type="evidence" value="ECO:0007669"/>
    <property type="project" value="UniProtKB-KW"/>
</dbReference>
<evidence type="ECO:0000256" key="9">
    <source>
        <dbReference type="ARBA" id="ARBA00022737"/>
    </source>
</evidence>
<evidence type="ECO:0000256" key="2">
    <source>
        <dbReference type="ARBA" id="ARBA00012513"/>
    </source>
</evidence>
<keyword evidence="3" id="KW-0723">Serine/threonine-protein kinase</keyword>
<dbReference type="PROSITE" id="PS50011">
    <property type="entry name" value="PROTEIN_KINASE_DOM"/>
    <property type="match status" value="1"/>
</dbReference>
<dbReference type="InterPro" id="IPR008271">
    <property type="entry name" value="Ser/Thr_kinase_AS"/>
</dbReference>
<organism evidence="22 23">
    <name type="scientific">Gossypium arboreum</name>
    <name type="common">Tree cotton</name>
    <name type="synonym">Gossypium nanking</name>
    <dbReference type="NCBI Taxonomy" id="29729"/>
    <lineage>
        <taxon>Eukaryota</taxon>
        <taxon>Viridiplantae</taxon>
        <taxon>Streptophyta</taxon>
        <taxon>Embryophyta</taxon>
        <taxon>Tracheophyta</taxon>
        <taxon>Spermatophyta</taxon>
        <taxon>Magnoliopsida</taxon>
        <taxon>eudicotyledons</taxon>
        <taxon>Gunneridae</taxon>
        <taxon>Pentapetalae</taxon>
        <taxon>rosids</taxon>
        <taxon>malvids</taxon>
        <taxon>Malvales</taxon>
        <taxon>Malvaceae</taxon>
        <taxon>Malvoideae</taxon>
        <taxon>Gossypium</taxon>
    </lineage>
</organism>
<protein>
    <recommendedName>
        <fullName evidence="2">non-specific serine/threonine protein kinase</fullName>
        <ecNumber evidence="2">2.7.11.1</ecNumber>
    </recommendedName>
</protein>
<gene>
    <name evidence="22" type="ORF">F383_28781</name>
</gene>
<dbReference type="GO" id="GO:0016020">
    <property type="term" value="C:membrane"/>
    <property type="evidence" value="ECO:0007669"/>
    <property type="project" value="UniProtKB-SubCell"/>
</dbReference>
<keyword evidence="8 20" id="KW-0732">Signal</keyword>
<dbReference type="PANTHER" id="PTHR48006">
    <property type="entry name" value="LEUCINE-RICH REPEAT-CONTAINING PROTEIN DDB_G0281931-RELATED"/>
    <property type="match status" value="1"/>
</dbReference>
<evidence type="ECO:0000313" key="23">
    <source>
        <dbReference type="Proteomes" id="UP000032142"/>
    </source>
</evidence>
<feature type="chain" id="PRO_5002077360" description="non-specific serine/threonine protein kinase" evidence="20">
    <location>
        <begin position="29"/>
        <end position="835"/>
    </location>
</feature>
<comment type="catalytic activity">
    <reaction evidence="17">
        <text>L-threonyl-[protein] + ATP = O-phospho-L-threonyl-[protein] + ADP + H(+)</text>
        <dbReference type="Rhea" id="RHEA:46608"/>
        <dbReference type="Rhea" id="RHEA-COMP:11060"/>
        <dbReference type="Rhea" id="RHEA-COMP:11605"/>
        <dbReference type="ChEBI" id="CHEBI:15378"/>
        <dbReference type="ChEBI" id="CHEBI:30013"/>
        <dbReference type="ChEBI" id="CHEBI:30616"/>
        <dbReference type="ChEBI" id="CHEBI:61977"/>
        <dbReference type="ChEBI" id="CHEBI:456216"/>
        <dbReference type="EC" id="2.7.11.1"/>
    </reaction>
</comment>
<feature type="domain" description="Protein kinase" evidence="21">
    <location>
        <begin position="486"/>
        <end position="766"/>
    </location>
</feature>
<dbReference type="InterPro" id="IPR032675">
    <property type="entry name" value="LRR_dom_sf"/>
</dbReference>
<evidence type="ECO:0000256" key="20">
    <source>
        <dbReference type="SAM" id="SignalP"/>
    </source>
</evidence>
<dbReference type="InterPro" id="IPR011009">
    <property type="entry name" value="Kinase-like_dom_sf"/>
</dbReference>
<keyword evidence="4" id="KW-0597">Phosphoprotein</keyword>
<keyword evidence="23" id="KW-1185">Reference proteome</keyword>
<keyword evidence="7 19" id="KW-0812">Transmembrane</keyword>
<comment type="catalytic activity">
    <reaction evidence="18">
        <text>L-seryl-[protein] + ATP = O-phospho-L-seryl-[protein] + ADP + H(+)</text>
        <dbReference type="Rhea" id="RHEA:17989"/>
        <dbReference type="Rhea" id="RHEA-COMP:9863"/>
        <dbReference type="Rhea" id="RHEA-COMP:11604"/>
        <dbReference type="ChEBI" id="CHEBI:15378"/>
        <dbReference type="ChEBI" id="CHEBI:29999"/>
        <dbReference type="ChEBI" id="CHEBI:30616"/>
        <dbReference type="ChEBI" id="CHEBI:83421"/>
        <dbReference type="ChEBI" id="CHEBI:456216"/>
        <dbReference type="EC" id="2.7.11.1"/>
    </reaction>
</comment>
<keyword evidence="11 22" id="KW-0418">Kinase</keyword>
<evidence type="ECO:0000256" key="11">
    <source>
        <dbReference type="ARBA" id="ARBA00022777"/>
    </source>
</evidence>
<dbReference type="InterPro" id="IPR000719">
    <property type="entry name" value="Prot_kinase_dom"/>
</dbReference>
<dbReference type="PROSITE" id="PS00108">
    <property type="entry name" value="PROTEIN_KINASE_ST"/>
    <property type="match status" value="1"/>
</dbReference>
<dbReference type="GO" id="GO:0005524">
    <property type="term" value="F:ATP binding"/>
    <property type="evidence" value="ECO:0007669"/>
    <property type="project" value="UniProtKB-KW"/>
</dbReference>
<evidence type="ECO:0000256" key="7">
    <source>
        <dbReference type="ARBA" id="ARBA00022692"/>
    </source>
</evidence>
<keyword evidence="10" id="KW-0547">Nucleotide-binding</keyword>
<keyword evidence="16" id="KW-0325">Glycoprotein</keyword>
<evidence type="ECO:0000256" key="10">
    <source>
        <dbReference type="ARBA" id="ARBA00022741"/>
    </source>
</evidence>
<dbReference type="Pfam" id="PF07714">
    <property type="entry name" value="PK_Tyr_Ser-Thr"/>
    <property type="match status" value="1"/>
</dbReference>
<dbReference type="Gene3D" id="3.80.10.10">
    <property type="entry name" value="Ribonuclease Inhibitor"/>
    <property type="match status" value="1"/>
</dbReference>
<dbReference type="EC" id="2.7.11.1" evidence="2"/>
<comment type="caution">
    <text evidence="22">The sequence shown here is derived from an EMBL/GenBank/DDBJ whole genome shotgun (WGS) entry which is preliminary data.</text>
</comment>
<keyword evidence="14 19" id="KW-0472">Membrane</keyword>
<dbReference type="InterPro" id="IPR021720">
    <property type="entry name" value="Malectin_dom"/>
</dbReference>
<dbReference type="SUPFAM" id="SSF56112">
    <property type="entry name" value="Protein kinase-like (PK-like)"/>
    <property type="match status" value="1"/>
</dbReference>
<dbReference type="Pfam" id="PF00560">
    <property type="entry name" value="LRR_1"/>
    <property type="match status" value="3"/>
</dbReference>
<evidence type="ECO:0000256" key="6">
    <source>
        <dbReference type="ARBA" id="ARBA00022679"/>
    </source>
</evidence>
<evidence type="ECO:0000256" key="18">
    <source>
        <dbReference type="ARBA" id="ARBA00048679"/>
    </source>
</evidence>
<dbReference type="FunFam" id="3.80.10.10:FF:000433">
    <property type="entry name" value="Putative LRR receptor-like serine/threonine-protein kinase isoform A"/>
    <property type="match status" value="1"/>
</dbReference>
<comment type="subcellular location">
    <subcellularLocation>
        <location evidence="1">Membrane</location>
        <topology evidence="1">Single-pass type I membrane protein</topology>
    </subcellularLocation>
</comment>
<dbReference type="Gene3D" id="3.30.200.20">
    <property type="entry name" value="Phosphorylase Kinase, domain 1"/>
    <property type="match status" value="1"/>
</dbReference>
<evidence type="ECO:0000313" key="22">
    <source>
        <dbReference type="EMBL" id="KHG04404.1"/>
    </source>
</evidence>
<keyword evidence="6" id="KW-0808">Transferase</keyword>
<proteinExistence type="predicted"/>
<evidence type="ECO:0000256" key="19">
    <source>
        <dbReference type="SAM" id="Phobius"/>
    </source>
</evidence>
<accession>A0A0B0MY32</accession>
<dbReference type="InterPro" id="IPR008979">
    <property type="entry name" value="Galactose-bd-like_sf"/>
</dbReference>
<reference evidence="23" key="1">
    <citation type="submission" date="2014-09" db="EMBL/GenBank/DDBJ databases">
        <authorList>
            <person name="Mudge J."/>
            <person name="Ramaraj T."/>
            <person name="Lindquist I.E."/>
            <person name="Bharti A.K."/>
            <person name="Sundararajan A."/>
            <person name="Cameron C.T."/>
            <person name="Woodward J.E."/>
            <person name="May G.D."/>
            <person name="Brubaker C."/>
            <person name="Broadhvest J."/>
            <person name="Wilkins T.A."/>
        </authorList>
    </citation>
    <scope>NUCLEOTIDE SEQUENCE</scope>
    <source>
        <strain evidence="23">cv. AKA8401</strain>
    </source>
</reference>
<dbReference type="SMART" id="SM00220">
    <property type="entry name" value="S_TKc"/>
    <property type="match status" value="1"/>
</dbReference>
<evidence type="ECO:0000256" key="12">
    <source>
        <dbReference type="ARBA" id="ARBA00022840"/>
    </source>
</evidence>
<dbReference type="AlphaFoldDB" id="A0A0B0MY32"/>
<dbReference type="PANTHER" id="PTHR48006:SF56">
    <property type="entry name" value="PROTEIN KINASE DOMAIN-CONTAINING PROTEIN"/>
    <property type="match status" value="1"/>
</dbReference>
<dbReference type="InterPro" id="IPR051824">
    <property type="entry name" value="LRR_Rcpt-Like_S/T_Kinase"/>
</dbReference>
<dbReference type="Gene3D" id="2.60.120.430">
    <property type="entry name" value="Galactose-binding lectin"/>
    <property type="match status" value="1"/>
</dbReference>
<keyword evidence="13 19" id="KW-1133">Transmembrane helix</keyword>
<evidence type="ECO:0000256" key="8">
    <source>
        <dbReference type="ARBA" id="ARBA00022729"/>
    </source>
</evidence>
<evidence type="ECO:0000256" key="15">
    <source>
        <dbReference type="ARBA" id="ARBA00023170"/>
    </source>
</evidence>
<evidence type="ECO:0000256" key="14">
    <source>
        <dbReference type="ARBA" id="ARBA00023136"/>
    </source>
</evidence>
<evidence type="ECO:0000256" key="13">
    <source>
        <dbReference type="ARBA" id="ARBA00022989"/>
    </source>
</evidence>
<evidence type="ECO:0000256" key="3">
    <source>
        <dbReference type="ARBA" id="ARBA00022527"/>
    </source>
</evidence>
<evidence type="ECO:0000256" key="4">
    <source>
        <dbReference type="ARBA" id="ARBA00022553"/>
    </source>
</evidence>
<dbReference type="FunFam" id="3.30.200.20:FF:000217">
    <property type="entry name" value="probable LRR receptor-like serine/threonine-protein kinase At1g53430"/>
    <property type="match status" value="1"/>
</dbReference>
<dbReference type="Pfam" id="PF11721">
    <property type="entry name" value="Malectin"/>
    <property type="match status" value="1"/>
</dbReference>
<keyword evidence="9" id="KW-0677">Repeat</keyword>